<dbReference type="PROSITE" id="PS51194">
    <property type="entry name" value="HELICASE_CTER"/>
    <property type="match status" value="1"/>
</dbReference>
<name>A0ABX0K3F8_9PROT</name>
<dbReference type="Pfam" id="PF04851">
    <property type="entry name" value="ResIII"/>
    <property type="match status" value="1"/>
</dbReference>
<keyword evidence="4" id="KW-0540">Nuclease</keyword>
<dbReference type="SUPFAM" id="SSF52540">
    <property type="entry name" value="P-loop containing nucleoside triphosphate hydrolases"/>
    <property type="match status" value="1"/>
</dbReference>
<dbReference type="InterPro" id="IPR050742">
    <property type="entry name" value="Helicase_Restrict-Modif_Enz"/>
</dbReference>
<feature type="domain" description="Helicase ATP-binding" evidence="2">
    <location>
        <begin position="438"/>
        <end position="622"/>
    </location>
</feature>
<dbReference type="InterPro" id="IPR013670">
    <property type="entry name" value="EcoEI_R_C_dom"/>
</dbReference>
<dbReference type="EC" id="3.1.21.3" evidence="4"/>
<accession>A0ABX0K3F8</accession>
<proteinExistence type="predicted"/>
<dbReference type="NCBIfam" id="NF008521">
    <property type="entry name" value="PRK11448.1"/>
    <property type="match status" value="1"/>
</dbReference>
<keyword evidence="4" id="KW-0255">Endonuclease</keyword>
<dbReference type="Pfam" id="PF08463">
    <property type="entry name" value="EcoEI_R_C"/>
    <property type="match status" value="1"/>
</dbReference>
<dbReference type="SMART" id="SM00490">
    <property type="entry name" value="HELICc"/>
    <property type="match status" value="1"/>
</dbReference>
<dbReference type="SMART" id="SM00487">
    <property type="entry name" value="DEXDc"/>
    <property type="match status" value="1"/>
</dbReference>
<dbReference type="InterPro" id="IPR027417">
    <property type="entry name" value="P-loop_NTPase"/>
</dbReference>
<dbReference type="Gene3D" id="3.90.1570.30">
    <property type="match status" value="1"/>
</dbReference>
<dbReference type="InterPro" id="IPR006935">
    <property type="entry name" value="Helicase/UvrB_N"/>
</dbReference>
<dbReference type="CDD" id="cd18799">
    <property type="entry name" value="SF2_C_EcoAI-like"/>
    <property type="match status" value="1"/>
</dbReference>
<dbReference type="PANTHER" id="PTHR47396:SF1">
    <property type="entry name" value="ATP-DEPENDENT HELICASE IRC3-RELATED"/>
    <property type="match status" value="1"/>
</dbReference>
<feature type="domain" description="Helicase C-terminal" evidence="3">
    <location>
        <begin position="695"/>
        <end position="850"/>
    </location>
</feature>
<evidence type="ECO:0000259" key="3">
    <source>
        <dbReference type="PROSITE" id="PS51194"/>
    </source>
</evidence>
<dbReference type="InterPro" id="IPR014001">
    <property type="entry name" value="Helicase_ATP-bd"/>
</dbReference>
<dbReference type="CDD" id="cd18032">
    <property type="entry name" value="DEXHc_RE_I_III_res"/>
    <property type="match status" value="1"/>
</dbReference>
<reference evidence="4 5" key="1">
    <citation type="journal article" date="2020" name="Int. J. Syst. Evol. Microbiol.">
        <title>Novel acetic acid bacteria from cider fermentations: Acetobacter conturbans sp. nov. and Acetobacter fallax sp. nov.</title>
        <authorList>
            <person name="Sombolestani A.S."/>
            <person name="Cleenwerck I."/>
            <person name="Cnockaert M."/>
            <person name="Borremans W."/>
            <person name="Wieme A.D."/>
            <person name="De Vuyst L."/>
            <person name="Vandamme P."/>
        </authorList>
    </citation>
    <scope>NUCLEOTIDE SEQUENCE [LARGE SCALE GENOMIC DNA]</scope>
    <source>
        <strain evidence="4 5">LMG 1627</strain>
    </source>
</reference>
<keyword evidence="4" id="KW-0378">Hydrolase</keyword>
<organism evidence="4 5">
    <name type="scientific">Acetobacter conturbans</name>
    <dbReference type="NCBI Taxonomy" id="1737472"/>
    <lineage>
        <taxon>Bacteria</taxon>
        <taxon>Pseudomonadati</taxon>
        <taxon>Pseudomonadota</taxon>
        <taxon>Alphaproteobacteria</taxon>
        <taxon>Acetobacterales</taxon>
        <taxon>Acetobacteraceae</taxon>
        <taxon>Acetobacter</taxon>
    </lineage>
</organism>
<dbReference type="Proteomes" id="UP000631653">
    <property type="component" value="Unassembled WGS sequence"/>
</dbReference>
<dbReference type="RefSeq" id="WP_173571407.1">
    <property type="nucleotide sequence ID" value="NZ_WOSY01000043.1"/>
</dbReference>
<comment type="caution">
    <text evidence="4">The sequence shown here is derived from an EMBL/GenBank/DDBJ whole genome shotgun (WGS) entry which is preliminary data.</text>
</comment>
<dbReference type="PANTHER" id="PTHR47396">
    <property type="entry name" value="TYPE I RESTRICTION ENZYME ECOKI R PROTEIN"/>
    <property type="match status" value="1"/>
</dbReference>
<evidence type="ECO:0000259" key="2">
    <source>
        <dbReference type="PROSITE" id="PS51192"/>
    </source>
</evidence>
<dbReference type="PROSITE" id="PS51192">
    <property type="entry name" value="HELICASE_ATP_BIND_1"/>
    <property type="match status" value="1"/>
</dbReference>
<dbReference type="InterPro" id="IPR001650">
    <property type="entry name" value="Helicase_C-like"/>
</dbReference>
<protein>
    <submittedName>
        <fullName evidence="4">Type I restriction-modification system endonuclease</fullName>
        <ecNumber evidence="4">3.1.21.3</ecNumber>
    </submittedName>
</protein>
<keyword evidence="1" id="KW-0175">Coiled coil</keyword>
<keyword evidence="5" id="KW-1185">Reference proteome</keyword>
<evidence type="ECO:0000256" key="1">
    <source>
        <dbReference type="SAM" id="Coils"/>
    </source>
</evidence>
<dbReference type="EMBL" id="WOSY01000043">
    <property type="protein sequence ID" value="NHN90254.1"/>
    <property type="molecule type" value="Genomic_DNA"/>
</dbReference>
<evidence type="ECO:0000313" key="5">
    <source>
        <dbReference type="Proteomes" id="UP000631653"/>
    </source>
</evidence>
<dbReference type="Pfam" id="PF00271">
    <property type="entry name" value="Helicase_C"/>
    <property type="match status" value="1"/>
</dbReference>
<dbReference type="GO" id="GO:0009035">
    <property type="term" value="F:type I site-specific deoxyribonuclease activity"/>
    <property type="evidence" value="ECO:0007669"/>
    <property type="project" value="UniProtKB-EC"/>
</dbReference>
<gene>
    <name evidence="4" type="primary">hsdR</name>
    <name evidence="4" type="ORF">GOB81_16855</name>
</gene>
<evidence type="ECO:0000313" key="4">
    <source>
        <dbReference type="EMBL" id="NHN90254.1"/>
    </source>
</evidence>
<feature type="coiled-coil region" evidence="1">
    <location>
        <begin position="202"/>
        <end position="251"/>
    </location>
</feature>
<dbReference type="Gene3D" id="3.40.50.300">
    <property type="entry name" value="P-loop containing nucleotide triphosphate hydrolases"/>
    <property type="match status" value="2"/>
</dbReference>
<sequence length="1132" mass="126554">MTENAGNFAFLVKKAPELAKLGQLAEHFFLLDPPTALIKIRQFAELTAKDIAARYGELPDTHATFDEVLRVLQRCSLLQRQIADLFFHIKRVGNTAVHENTGTRSEALEALKMARLIGVWFHQVYNHAPSFRAGPFVPPRPPEDATPALREEIENLRKIVTESTDAEARARLAAQEAIAIQETLKDRASREAGERAFWEQYAAEADRERQTAERALAQVQAQAMATPAAALSDLAQEADQKAQELEIDEATTRVLIDAQLRAAGWTVDSKTLRHSKGTRPEPGQAIAIAEWPTESGPVDYALFIDEQAVGVIEAKRKIKNVSERLGQSRRYGRDIILAPEQRLTFTPSPDATAYRVPFMFVTNGRPYFKRLETLSGIWFWDARTGESQRALVDWFSPRDLTARLEQKLDPAALKDADRQLGVTGLRDYQIKAIHAIETAIAQGQRRLLVAMATGTGKTRLAIALMYELLRAERFRRILFLVDRRALGIQTLDSMSNTETASLLKFDKIFPIAGMDKAIPDLEDRVQVSTVQAMIRRVFDNPDGQHPTPGNYDLIIVDEAHRGYVLDAELREEDLGFRNLNDYLSAYRRVLDYFDATQIALTATPALHTREIFGAPVFHYSYRQAVIDGHLIDHRPPRRITTALSQTGIHFDAGEEVAIADSRTNQVDLFDLEDEVDFEVAEFNKKVHTEAFNRAVTTAVALECPPDKPGKTLIFAARDTHADLLVKALRETLAEEYGPQPHDLVEKITGDVDRPNERIKVFRSDPRPKYVVTVDLLTTGIDIPSIVNLVFVRRVSSRILYDQMIGRATRKCDEIGKEYFRIFDAVDIYANLQNVTDMKPVVVNPSLSFATLLGDLKRAETDEDRTWVRDQIVVRMRQRVRHVDPELAASLEAVLGPLTDLPDQLRDAPPAATADLFARHPSLATVLDSTGSRSRPTGIYISEHEDELVSITDTFGQQASPADYIESFEAYVRANMNTLPALIAATQKPRDLTRQDLKDLATALDEHGFSEASLRRAYGTARNADIAAHILGFVRQAALGDPLVPYATRVENGIRKILASRNWTPKQTRWLNRIGRALKDQPVGDPALLSDPLFSQQGGFDVINQTFDSGLGDVLKDLNAAIWLNGPEEGQAA</sequence>